<dbReference type="Gene3D" id="3.40.190.10">
    <property type="entry name" value="Periplasmic binding protein-like II"/>
    <property type="match status" value="1"/>
</dbReference>
<dbReference type="Gene3D" id="3.40.190.150">
    <property type="entry name" value="Bordetella uptake gene, domain 1"/>
    <property type="match status" value="1"/>
</dbReference>
<feature type="chain" id="PRO_5047211967" evidence="2">
    <location>
        <begin position="21"/>
        <end position="321"/>
    </location>
</feature>
<gene>
    <name evidence="3" type="ORF">J5Y09_08830</name>
</gene>
<dbReference type="CDD" id="cd13578">
    <property type="entry name" value="PBP2_Bug27"/>
    <property type="match status" value="1"/>
</dbReference>
<sequence length="321" mass="33635">MRRRFLLSAAVLLRAAPARAQPAWAPTRPVRIVVPLAPGGTADTIARLIADPLGAQLGQPVIVENRPGGTNTVGAVQVARAPADGHTLLYAPPPVQILNPLMMRSMPYDALADFAPVVALMRAPKLLVVRPDFPAADVAEFIAVARARPGGVTYASSGIGSSAHLAGAMLAQMAGIEMLHVPYRGTAPGVQDLMAGRVDMTLDTAAALLPLVREGRIRALAVSTRDPAEAAPGLPPIARTLPGFHDASFNYLLAPARTPPESIAALNAATNRVLADPTIRARYAGLGAEPVGGTSEDLAAMVREEIERWRGVIVAQRITIE</sequence>
<dbReference type="Proteomes" id="UP000680815">
    <property type="component" value="Unassembled WGS sequence"/>
</dbReference>
<dbReference type="PIRSF" id="PIRSF017082">
    <property type="entry name" value="YflP"/>
    <property type="match status" value="1"/>
</dbReference>
<comment type="similarity">
    <text evidence="1">Belongs to the UPF0065 (bug) family.</text>
</comment>
<dbReference type="Pfam" id="PF03401">
    <property type="entry name" value="TctC"/>
    <property type="match status" value="1"/>
</dbReference>
<dbReference type="InterPro" id="IPR005064">
    <property type="entry name" value="BUG"/>
</dbReference>
<evidence type="ECO:0000256" key="1">
    <source>
        <dbReference type="ARBA" id="ARBA00006987"/>
    </source>
</evidence>
<dbReference type="InterPro" id="IPR042100">
    <property type="entry name" value="Bug_dom1"/>
</dbReference>
<keyword evidence="4" id="KW-1185">Reference proteome</keyword>
<name>A0ABS4ARN5_9PROT</name>
<keyword evidence="2" id="KW-0732">Signal</keyword>
<dbReference type="EMBL" id="JAGIYZ010000007">
    <property type="protein sequence ID" value="MBP0464013.1"/>
    <property type="molecule type" value="Genomic_DNA"/>
</dbReference>
<dbReference type="PANTHER" id="PTHR42928:SF5">
    <property type="entry name" value="BLR1237 PROTEIN"/>
    <property type="match status" value="1"/>
</dbReference>
<feature type="signal peptide" evidence="2">
    <location>
        <begin position="1"/>
        <end position="20"/>
    </location>
</feature>
<accession>A0ABS4ARN5</accession>
<organism evidence="3 4">
    <name type="scientific">Roseomonas nitratireducens</name>
    <dbReference type="NCBI Taxonomy" id="2820810"/>
    <lineage>
        <taxon>Bacteria</taxon>
        <taxon>Pseudomonadati</taxon>
        <taxon>Pseudomonadota</taxon>
        <taxon>Alphaproteobacteria</taxon>
        <taxon>Acetobacterales</taxon>
        <taxon>Roseomonadaceae</taxon>
        <taxon>Roseomonas</taxon>
    </lineage>
</organism>
<evidence type="ECO:0000313" key="4">
    <source>
        <dbReference type="Proteomes" id="UP000680815"/>
    </source>
</evidence>
<evidence type="ECO:0000256" key="2">
    <source>
        <dbReference type="SAM" id="SignalP"/>
    </source>
</evidence>
<reference evidence="3 4" key="1">
    <citation type="submission" date="2021-03" db="EMBL/GenBank/DDBJ databases">
        <authorList>
            <person name="So Y."/>
        </authorList>
    </citation>
    <scope>NUCLEOTIDE SEQUENCE [LARGE SCALE GENOMIC DNA]</scope>
    <source>
        <strain evidence="3 4">PWR1</strain>
    </source>
</reference>
<dbReference type="SUPFAM" id="SSF53850">
    <property type="entry name" value="Periplasmic binding protein-like II"/>
    <property type="match status" value="1"/>
</dbReference>
<protein>
    <submittedName>
        <fullName evidence="3">Tripartite tricarboxylate transporter substrate binding protein</fullName>
    </submittedName>
</protein>
<evidence type="ECO:0000313" key="3">
    <source>
        <dbReference type="EMBL" id="MBP0464013.1"/>
    </source>
</evidence>
<proteinExistence type="inferred from homology"/>
<dbReference type="PANTHER" id="PTHR42928">
    <property type="entry name" value="TRICARBOXYLATE-BINDING PROTEIN"/>
    <property type="match status" value="1"/>
</dbReference>
<comment type="caution">
    <text evidence="3">The sequence shown here is derived from an EMBL/GenBank/DDBJ whole genome shotgun (WGS) entry which is preliminary data.</text>
</comment>
<dbReference type="RefSeq" id="WP_209351391.1">
    <property type="nucleotide sequence ID" value="NZ_JAGIYZ010000007.1"/>
</dbReference>